<keyword evidence="15" id="KW-1185">Reference proteome</keyword>
<evidence type="ECO:0000313" key="15">
    <source>
        <dbReference type="Proteomes" id="UP000276834"/>
    </source>
</evidence>
<evidence type="ECO:0000256" key="7">
    <source>
        <dbReference type="ARBA" id="ARBA00022729"/>
    </source>
</evidence>
<dbReference type="CDD" id="cd03784">
    <property type="entry name" value="GT1_Gtf-like"/>
    <property type="match status" value="1"/>
</dbReference>
<dbReference type="PANTHER" id="PTHR48043:SF161">
    <property type="entry name" value="UDP GLUCURONOSYLTRANSFERASE FAMILY 1 MEMBER A1"/>
    <property type="match status" value="1"/>
</dbReference>
<comment type="caution">
    <text evidence="14">The sequence shown here is derived from an EMBL/GenBank/DDBJ whole genome shotgun (WGS) entry which is preliminary data.</text>
</comment>
<dbReference type="FunFam" id="3.40.50.2000:FF:000066">
    <property type="entry name" value="UDP-glucuronosyltransferase 1-1"/>
    <property type="match status" value="4"/>
</dbReference>
<dbReference type="OrthoDB" id="5835829at2759"/>
<keyword evidence="9 12" id="KW-1133">Transmembrane helix</keyword>
<dbReference type="PANTHER" id="PTHR48043">
    <property type="entry name" value="EG:EG0003.4 PROTEIN-RELATED"/>
    <property type="match status" value="1"/>
</dbReference>
<evidence type="ECO:0000256" key="4">
    <source>
        <dbReference type="ARBA" id="ARBA00022676"/>
    </source>
</evidence>
<keyword evidence="11" id="KW-0325">Glycoprotein</keyword>
<gene>
    <name evidence="14" type="ORF">DV515_00013684</name>
</gene>
<comment type="similarity">
    <text evidence="2">Belongs to the UDP-glycosyltransferase family.</text>
</comment>
<keyword evidence="10 12" id="KW-0472">Membrane</keyword>
<evidence type="ECO:0000256" key="11">
    <source>
        <dbReference type="ARBA" id="ARBA00023180"/>
    </source>
</evidence>
<feature type="signal peptide" evidence="13">
    <location>
        <begin position="1"/>
        <end position="24"/>
    </location>
</feature>
<evidence type="ECO:0000256" key="9">
    <source>
        <dbReference type="ARBA" id="ARBA00022989"/>
    </source>
</evidence>
<name>A0A3L8S0Q4_CHLGU</name>
<dbReference type="EMBL" id="QUSF01000098">
    <property type="protein sequence ID" value="RLV92734.1"/>
    <property type="molecule type" value="Genomic_DNA"/>
</dbReference>
<evidence type="ECO:0000256" key="3">
    <source>
        <dbReference type="ARBA" id="ARBA00012544"/>
    </source>
</evidence>
<dbReference type="EC" id="2.4.1.17" evidence="3"/>
<evidence type="ECO:0000256" key="2">
    <source>
        <dbReference type="ARBA" id="ARBA00009995"/>
    </source>
</evidence>
<keyword evidence="7 13" id="KW-0732">Signal</keyword>
<accession>A0A3L8S0Q4</accession>
<dbReference type="InterPro" id="IPR002213">
    <property type="entry name" value="UDP_glucos_trans"/>
</dbReference>
<dbReference type="Gene3D" id="3.40.50.2000">
    <property type="entry name" value="Glycogen Phosphorylase B"/>
    <property type="match status" value="5"/>
</dbReference>
<evidence type="ECO:0000256" key="5">
    <source>
        <dbReference type="ARBA" id="ARBA00022679"/>
    </source>
</evidence>
<dbReference type="Proteomes" id="UP000276834">
    <property type="component" value="Unassembled WGS sequence"/>
</dbReference>
<evidence type="ECO:0000256" key="6">
    <source>
        <dbReference type="ARBA" id="ARBA00022692"/>
    </source>
</evidence>
<evidence type="ECO:0000313" key="14">
    <source>
        <dbReference type="EMBL" id="RLV92734.1"/>
    </source>
</evidence>
<protein>
    <recommendedName>
        <fullName evidence="3">glucuronosyltransferase</fullName>
        <ecNumber evidence="3">2.4.1.17</ecNumber>
    </recommendedName>
</protein>
<dbReference type="STRING" id="44316.ENSEGOP00005010621"/>
<dbReference type="GO" id="GO:0015020">
    <property type="term" value="F:glucuronosyltransferase activity"/>
    <property type="evidence" value="ECO:0007669"/>
    <property type="project" value="UniProtKB-EC"/>
</dbReference>
<evidence type="ECO:0000256" key="13">
    <source>
        <dbReference type="SAM" id="SignalP"/>
    </source>
</evidence>
<organism evidence="14 15">
    <name type="scientific">Chloebia gouldiae</name>
    <name type="common">Gouldian finch</name>
    <name type="synonym">Erythrura gouldiae</name>
    <dbReference type="NCBI Taxonomy" id="44316"/>
    <lineage>
        <taxon>Eukaryota</taxon>
        <taxon>Metazoa</taxon>
        <taxon>Chordata</taxon>
        <taxon>Craniata</taxon>
        <taxon>Vertebrata</taxon>
        <taxon>Euteleostomi</taxon>
        <taxon>Archelosauria</taxon>
        <taxon>Archosauria</taxon>
        <taxon>Dinosauria</taxon>
        <taxon>Saurischia</taxon>
        <taxon>Theropoda</taxon>
        <taxon>Coelurosauria</taxon>
        <taxon>Aves</taxon>
        <taxon>Neognathae</taxon>
        <taxon>Neoaves</taxon>
        <taxon>Telluraves</taxon>
        <taxon>Australaves</taxon>
        <taxon>Passeriformes</taxon>
        <taxon>Passeroidea</taxon>
        <taxon>Passeridae</taxon>
        <taxon>Chloebia</taxon>
    </lineage>
</organism>
<dbReference type="SUPFAM" id="SSF53756">
    <property type="entry name" value="UDP-Glycosyltransferase/glycogen phosphorylase"/>
    <property type="match status" value="5"/>
</dbReference>
<dbReference type="Pfam" id="PF00201">
    <property type="entry name" value="UDPGT"/>
    <property type="match status" value="5"/>
</dbReference>
<dbReference type="FunFam" id="3.40.50.2000:FF:000001">
    <property type="entry name" value="UDP-glucuronosyltransferase"/>
    <property type="match status" value="1"/>
</dbReference>
<sequence>MALGLRASPPVVLLLLSLLGLAAAGKLLVVPADGSHWLSMRELLDVLQQKGHEVVVVASEVTLHIKPSKNLVMKMYSVPFTQKELEKAFQAFFHGSFEEGSFFKRFFKVYKGMKTLTDCWVTSCEQLLQNKELIRYLEESKFDAILTDPVATCGLILAEHLSLPSMYFLRGLPCGLDLDDRLCPSPPSYVPRVFTDLTDHMTFFQRVKNLLFEIPNVFLCDFAFQPYSKLASEFLQREVTVLDLLRNGSVWFLRSDFVLDYPRPLMPNIIPIGGVNCAHKELPQLPVVPVDGSHWLSMWEVVDILRQRGHEVVVVAPEVTLHIKPSKNFVMKRHSGPINQEEMEKDFKRVKNLLFEIPNVFLCDFAFQPYSKLASEFLQREVTMLDLLRNGSVWLLRLDFVLDYPRPLMPNIIPIGGANCAHKGLPQLIPAGMALGLRASPPVVLLLLSLLGLAAAGKLLVVPVDGSHWLSMQEVVDLLQQKGHEVVVVAPEVSLHIKPSKTIVMKTYPVPFTQEEMDKVFKGSIMDLFKGGPFLERVIRQYQQVKKTSALFLATCTHLIYNKELISYLEESRFDAILTDPILPCGAILAKYLSLPSVYFLQQIPCGLEYQATQCPNPPSYVPRIFTELTDHMTFLQRLKNMLYDIPNFFLCDVVFQPYAELASEFLKQEVTVPDLLRQASIWLMKLDFVLHFPKPLMPNMVFISGVNCAYKKLNQLFPTHVEYALMAVMSRNHVHAGLVFFLAFWSLADGGKLLVVPQDGSHWLSMRMVLEKLWEKGHEIVAVVPDAALLLKSSQSFTIKTYSVPYTQDYVDQYYQKLGKNSFETLTLSFLLSNITELTNMFTSACRHLLSDKELMKYLQDNKFDAIMMDPVLPCGPILAEYLSLPSVYFMRGLPCTLDYKAVQAPSPVSYVPKTLSSLSDHMTFPERMKNFLIGLSEPLLCHLFYLKYESLASEFLQRDVMIQELFSQASVWLMRYDFVFEYPRPIMPNMVYIGGINCLQKKPLSKESLSRVVTITHGMLYIQLKFKWEEPHDSFLIPSCNFTIVYNFASSTREMVSPKPGFLFLASWAVFFLLLWTSGEGGKLLVIPIDGSHWLSMHPIVEKLRDKGHEIVVVAPQINLRIHSSPIYTLKTYRVSYTKEFVEANFKEMGHRSFTPHPFLEKLSKIANFTSMFLDSCKRLLSDKELIQFLEGSKFDAIFMDPFFPCGQILAEHLFLPSVYFLRGLPCSLEFQATMCPSPPSYVPRFFTRSTDRMSFWQRLGNLLATMGSSLACSVLYSPYDPLIQEFLKREATMPELFSHAAVWLMKYDFVFEYPRPLMPNMVLVGGIGCTRENKLSQEFEAMVNASGEHGIVVFSLGSMVSEIPMKKAMEIAEGLGKVPQMVLWRYTGKAPPNLPKNVKLVKWLPQNDLLAHPKTRAFITHGGSHGVYEGICNAVPMVLMPLFGDQMDNAKRVESRGAGLTLNILEMTSNDISNALKAVINDKKYKENIQRLSDLHLDRPIHPLDLAVHWVEFVMRHKGAPHLRPAAHNLNWVQYHSLDIIAFLAAVILLFLFISFKCCLCCCRRCFCKKGRTGKATKAKSH</sequence>
<evidence type="ECO:0000256" key="10">
    <source>
        <dbReference type="ARBA" id="ARBA00023136"/>
    </source>
</evidence>
<comment type="subcellular location">
    <subcellularLocation>
        <location evidence="1">Endoplasmic reticulum membrane</location>
        <topology evidence="1">Single-pass membrane protein</topology>
    </subcellularLocation>
</comment>
<dbReference type="GO" id="GO:0005789">
    <property type="term" value="C:endoplasmic reticulum membrane"/>
    <property type="evidence" value="ECO:0007669"/>
    <property type="project" value="UniProtKB-SubCell"/>
</dbReference>
<keyword evidence="8" id="KW-0256">Endoplasmic reticulum</keyword>
<evidence type="ECO:0000256" key="8">
    <source>
        <dbReference type="ARBA" id="ARBA00022824"/>
    </source>
</evidence>
<keyword evidence="6 12" id="KW-0812">Transmembrane</keyword>
<keyword evidence="5" id="KW-0808">Transferase</keyword>
<proteinExistence type="inferred from homology"/>
<evidence type="ECO:0000256" key="1">
    <source>
        <dbReference type="ARBA" id="ARBA00004389"/>
    </source>
</evidence>
<reference evidence="14 15" key="1">
    <citation type="journal article" date="2018" name="Proc. R. Soc. B">
        <title>A non-coding region near Follistatin controls head colour polymorphism in the Gouldian finch.</title>
        <authorList>
            <person name="Toomey M.B."/>
            <person name="Marques C.I."/>
            <person name="Andrade P."/>
            <person name="Araujo P.M."/>
            <person name="Sabatino S."/>
            <person name="Gazda M.A."/>
            <person name="Afonso S."/>
            <person name="Lopes R.J."/>
            <person name="Corbo J.C."/>
            <person name="Carneiro M."/>
        </authorList>
    </citation>
    <scope>NUCLEOTIDE SEQUENCE [LARGE SCALE GENOMIC DNA]</scope>
    <source>
        <strain evidence="14">Red01</strain>
        <tissue evidence="14">Muscle</tissue>
    </source>
</reference>
<dbReference type="InterPro" id="IPR050271">
    <property type="entry name" value="UDP-glycosyltransferase"/>
</dbReference>
<feature type="chain" id="PRO_5018316188" description="glucuronosyltransferase" evidence="13">
    <location>
        <begin position="25"/>
        <end position="1585"/>
    </location>
</feature>
<evidence type="ECO:0000256" key="12">
    <source>
        <dbReference type="SAM" id="Phobius"/>
    </source>
</evidence>
<dbReference type="InterPro" id="IPR035595">
    <property type="entry name" value="UDP_glycos_trans_CS"/>
</dbReference>
<dbReference type="PROSITE" id="PS00375">
    <property type="entry name" value="UDPGT"/>
    <property type="match status" value="1"/>
</dbReference>
<feature type="transmembrane region" description="Helical" evidence="12">
    <location>
        <begin position="1543"/>
        <end position="1566"/>
    </location>
</feature>
<keyword evidence="4" id="KW-0328">Glycosyltransferase</keyword>